<evidence type="ECO:0000313" key="2">
    <source>
        <dbReference type="Proteomes" id="UP000314294"/>
    </source>
</evidence>
<evidence type="ECO:0000313" key="1">
    <source>
        <dbReference type="EMBL" id="TNN60089.1"/>
    </source>
</evidence>
<reference evidence="1 2" key="1">
    <citation type="submission" date="2019-03" db="EMBL/GenBank/DDBJ databases">
        <title>First draft genome of Liparis tanakae, snailfish: a comprehensive survey of snailfish specific genes.</title>
        <authorList>
            <person name="Kim W."/>
            <person name="Song I."/>
            <person name="Jeong J.-H."/>
            <person name="Kim D."/>
            <person name="Kim S."/>
            <person name="Ryu S."/>
            <person name="Song J.Y."/>
            <person name="Lee S.K."/>
        </authorList>
    </citation>
    <scope>NUCLEOTIDE SEQUENCE [LARGE SCALE GENOMIC DNA]</scope>
    <source>
        <tissue evidence="1">Muscle</tissue>
    </source>
</reference>
<name>A0A4Z2H2U4_9TELE</name>
<proteinExistence type="predicted"/>
<accession>A0A4Z2H2U4</accession>
<comment type="caution">
    <text evidence="1">The sequence shown here is derived from an EMBL/GenBank/DDBJ whole genome shotgun (WGS) entry which is preliminary data.</text>
</comment>
<sequence>MRLRSHWDPITPTTFPWIAFPLITLETQRLLPLAQTDHRCSGLHFTAAMPQHVQWSTSSHAASIDLQFSVNCKIHCDVPSPTAGSGRRLSGRVGAAPHRAPLKAHSLEGAASKASRVSVEGTDGPRKTTIVSFDCLFYTSCH</sequence>
<gene>
    <name evidence="1" type="ORF">EYF80_029641</name>
</gene>
<dbReference type="EMBL" id="SRLO01000340">
    <property type="protein sequence ID" value="TNN60089.1"/>
    <property type="molecule type" value="Genomic_DNA"/>
</dbReference>
<organism evidence="1 2">
    <name type="scientific">Liparis tanakae</name>
    <name type="common">Tanaka's snailfish</name>
    <dbReference type="NCBI Taxonomy" id="230148"/>
    <lineage>
        <taxon>Eukaryota</taxon>
        <taxon>Metazoa</taxon>
        <taxon>Chordata</taxon>
        <taxon>Craniata</taxon>
        <taxon>Vertebrata</taxon>
        <taxon>Euteleostomi</taxon>
        <taxon>Actinopterygii</taxon>
        <taxon>Neopterygii</taxon>
        <taxon>Teleostei</taxon>
        <taxon>Neoteleostei</taxon>
        <taxon>Acanthomorphata</taxon>
        <taxon>Eupercaria</taxon>
        <taxon>Perciformes</taxon>
        <taxon>Cottioidei</taxon>
        <taxon>Cottales</taxon>
        <taxon>Liparidae</taxon>
        <taxon>Liparis</taxon>
    </lineage>
</organism>
<protein>
    <submittedName>
        <fullName evidence="1">Uncharacterized protein</fullName>
    </submittedName>
</protein>
<dbReference type="Proteomes" id="UP000314294">
    <property type="component" value="Unassembled WGS sequence"/>
</dbReference>
<keyword evidence="2" id="KW-1185">Reference proteome</keyword>
<dbReference type="AlphaFoldDB" id="A0A4Z2H2U4"/>